<dbReference type="Pfam" id="PF00903">
    <property type="entry name" value="Glyoxalase"/>
    <property type="match status" value="1"/>
</dbReference>
<evidence type="ECO:0000256" key="4">
    <source>
        <dbReference type="ARBA" id="ARBA00022737"/>
    </source>
</evidence>
<dbReference type="FunFam" id="3.10.180.10:FF:000001">
    <property type="entry name" value="4-hydroxyphenylpyruvate dioxygenase"/>
    <property type="match status" value="1"/>
</dbReference>
<evidence type="ECO:0000256" key="2">
    <source>
        <dbReference type="ARBA" id="ARBA00005877"/>
    </source>
</evidence>
<dbReference type="NCBIfam" id="TIGR01263">
    <property type="entry name" value="4HPPD"/>
    <property type="match status" value="1"/>
</dbReference>
<evidence type="ECO:0000313" key="7">
    <source>
        <dbReference type="EMBL" id="SVA42794.1"/>
    </source>
</evidence>
<dbReference type="Gene3D" id="3.10.180.10">
    <property type="entry name" value="2,3-Dihydroxybiphenyl 1,2-Dioxygenase, domain 1"/>
    <property type="match status" value="2"/>
</dbReference>
<organism evidence="7">
    <name type="scientific">marine metagenome</name>
    <dbReference type="NCBI Taxonomy" id="408172"/>
    <lineage>
        <taxon>unclassified sequences</taxon>
        <taxon>metagenomes</taxon>
        <taxon>ecological metagenomes</taxon>
    </lineage>
</organism>
<dbReference type="GO" id="GO:0006572">
    <property type="term" value="P:L-tyrosine catabolic process"/>
    <property type="evidence" value="ECO:0007669"/>
    <property type="project" value="TreeGrafter"/>
</dbReference>
<comment type="similarity">
    <text evidence="2">Belongs to the 4HPPD family.</text>
</comment>
<dbReference type="PANTHER" id="PTHR11959">
    <property type="entry name" value="4-HYDROXYPHENYLPYRUVATE DIOXYGENASE"/>
    <property type="match status" value="1"/>
</dbReference>
<sequence>VPYQGDTMSEDPVPLKGIHHIELWVGNAKQAAYYYRKAFGFSQIAYSGLETGNRDSTSYVLEQGSVRLMLTTPLHSGNGVGEHVKKHGDGVYDIAFHVDDVDSCFEEALKRGARFAMTPHDLTDSNGTVRKAAIHTYGNTIHSFISTNTYRGHFLPNFEPRIYTEDPIGLRFIDHVVGNVDVGQMDKWANFYSEVLGFTNIIHFTDKDISTKYSALMSKVMESGNGRIKFPINEPAKGLKKSQIEEFIEFYEGPGAQHIALLTDDIIYTISRFKDMGVEFLHVPDTYYEDLESRVGPIKEDMAKIKELGILVDRDDEGYLLQLFTKPVQDRPTLFYEIIQRRGSRGFGQGNFQALFESIEREQALRGNL</sequence>
<keyword evidence="3" id="KW-0479">Metal-binding</keyword>
<dbReference type="InterPro" id="IPR041735">
    <property type="entry name" value="4OHPhenylPyrv_dOase_C"/>
</dbReference>
<dbReference type="PROSITE" id="PS51819">
    <property type="entry name" value="VOC"/>
    <property type="match status" value="2"/>
</dbReference>
<evidence type="ECO:0000256" key="5">
    <source>
        <dbReference type="ARBA" id="ARBA00023004"/>
    </source>
</evidence>
<dbReference type="PIRSF" id="PIRSF009283">
    <property type="entry name" value="HPP_dOase"/>
    <property type="match status" value="1"/>
</dbReference>
<evidence type="ECO:0000256" key="3">
    <source>
        <dbReference type="ARBA" id="ARBA00022723"/>
    </source>
</evidence>
<name>A0A381VRD6_9ZZZZ</name>
<feature type="non-terminal residue" evidence="7">
    <location>
        <position position="1"/>
    </location>
</feature>
<feature type="domain" description="VOC" evidence="6">
    <location>
        <begin position="172"/>
        <end position="326"/>
    </location>
</feature>
<accession>A0A381VRD6</accession>
<dbReference type="InterPro" id="IPR029068">
    <property type="entry name" value="Glyas_Bleomycin-R_OHBP_Dase"/>
</dbReference>
<dbReference type="Pfam" id="PF13669">
    <property type="entry name" value="Glyoxalase_4"/>
    <property type="match status" value="1"/>
</dbReference>
<dbReference type="EMBL" id="UINC01009545">
    <property type="protein sequence ID" value="SVA42794.1"/>
    <property type="molecule type" value="Genomic_DNA"/>
</dbReference>
<dbReference type="GO" id="GO:0003868">
    <property type="term" value="F:4-hydroxyphenylpyruvate dioxygenase activity"/>
    <property type="evidence" value="ECO:0007669"/>
    <property type="project" value="InterPro"/>
</dbReference>
<dbReference type="InterPro" id="IPR004360">
    <property type="entry name" value="Glyas_Fos-R_dOase_dom"/>
</dbReference>
<dbReference type="AlphaFoldDB" id="A0A381VRD6"/>
<protein>
    <recommendedName>
        <fullName evidence="6">VOC domain-containing protein</fullName>
    </recommendedName>
</protein>
<proteinExistence type="inferred from homology"/>
<dbReference type="CDD" id="cd07250">
    <property type="entry name" value="HPPD_C_like"/>
    <property type="match status" value="1"/>
</dbReference>
<feature type="domain" description="VOC" evidence="6">
    <location>
        <begin position="17"/>
        <end position="147"/>
    </location>
</feature>
<dbReference type="InterPro" id="IPR005956">
    <property type="entry name" value="4OHPhenylPyrv_dOase"/>
</dbReference>
<dbReference type="GO" id="GO:0046872">
    <property type="term" value="F:metal ion binding"/>
    <property type="evidence" value="ECO:0007669"/>
    <property type="project" value="UniProtKB-KW"/>
</dbReference>
<dbReference type="PANTHER" id="PTHR11959:SF1">
    <property type="entry name" value="4-HYDROXYPHENYLPYRUVATE DIOXYGENASE"/>
    <property type="match status" value="1"/>
</dbReference>
<comment type="cofactor">
    <cofactor evidence="1">
        <name>Fe cation</name>
        <dbReference type="ChEBI" id="CHEBI:24875"/>
    </cofactor>
</comment>
<reference evidence="7" key="1">
    <citation type="submission" date="2018-05" db="EMBL/GenBank/DDBJ databases">
        <authorList>
            <person name="Lanie J.A."/>
            <person name="Ng W.-L."/>
            <person name="Kazmierczak K.M."/>
            <person name="Andrzejewski T.M."/>
            <person name="Davidsen T.M."/>
            <person name="Wayne K.J."/>
            <person name="Tettelin H."/>
            <person name="Glass J.I."/>
            <person name="Rusch D."/>
            <person name="Podicherti R."/>
            <person name="Tsui H.-C.T."/>
            <person name="Winkler M.E."/>
        </authorList>
    </citation>
    <scope>NUCLEOTIDE SEQUENCE</scope>
</reference>
<gene>
    <name evidence="7" type="ORF">METZ01_LOCUS95648</name>
</gene>
<evidence type="ECO:0000259" key="6">
    <source>
        <dbReference type="PROSITE" id="PS51819"/>
    </source>
</evidence>
<dbReference type="CDD" id="cd08342">
    <property type="entry name" value="HPPD_N_like"/>
    <property type="match status" value="1"/>
</dbReference>
<dbReference type="InterPro" id="IPR041736">
    <property type="entry name" value="4OHPhenylPyrv_dOase_N"/>
</dbReference>
<keyword evidence="4" id="KW-0677">Repeat</keyword>
<dbReference type="InterPro" id="IPR037523">
    <property type="entry name" value="VOC_core"/>
</dbReference>
<dbReference type="SUPFAM" id="SSF54593">
    <property type="entry name" value="Glyoxalase/Bleomycin resistance protein/Dihydroxybiphenyl dioxygenase"/>
    <property type="match status" value="1"/>
</dbReference>
<evidence type="ECO:0000256" key="1">
    <source>
        <dbReference type="ARBA" id="ARBA00001962"/>
    </source>
</evidence>
<keyword evidence="5" id="KW-0408">Iron</keyword>